<name>A0A480ASV7_9BURK</name>
<dbReference type="CDD" id="cd07012">
    <property type="entry name" value="PBP2_Bug_TTT"/>
    <property type="match status" value="1"/>
</dbReference>
<protein>
    <recommendedName>
        <fullName evidence="5">ABC transporter substrate-binding protein</fullName>
    </recommendedName>
</protein>
<dbReference type="Gene3D" id="3.40.190.150">
    <property type="entry name" value="Bordetella uptake gene, domain 1"/>
    <property type="match status" value="1"/>
</dbReference>
<evidence type="ECO:0008006" key="5">
    <source>
        <dbReference type="Google" id="ProtNLM"/>
    </source>
</evidence>
<dbReference type="InterPro" id="IPR005064">
    <property type="entry name" value="BUG"/>
</dbReference>
<dbReference type="InterPro" id="IPR006311">
    <property type="entry name" value="TAT_signal"/>
</dbReference>
<dbReference type="Pfam" id="PF03401">
    <property type="entry name" value="TctC"/>
    <property type="match status" value="1"/>
</dbReference>
<accession>A0A480ASV7</accession>
<feature type="signal peptide" evidence="2">
    <location>
        <begin position="1"/>
        <end position="28"/>
    </location>
</feature>
<reference evidence="4" key="1">
    <citation type="submission" date="2019-03" db="EMBL/GenBank/DDBJ databases">
        <title>Aquabacterium pictum sp.nov., the first bacteriochlorophyll a-containing freshwater bacterium in the genus Aquabacterium of the class Betaproteobacteria.</title>
        <authorList>
            <person name="Hirose S."/>
            <person name="Tank M."/>
            <person name="Hara E."/>
            <person name="Tamaki H."/>
            <person name="Takaichi S."/>
            <person name="Haruta S."/>
            <person name="Hanada S."/>
        </authorList>
    </citation>
    <scope>NUCLEOTIDE SEQUENCE [LARGE SCALE GENOMIC DNA]</scope>
    <source>
        <strain evidence="4">W35</strain>
    </source>
</reference>
<evidence type="ECO:0000256" key="1">
    <source>
        <dbReference type="ARBA" id="ARBA00006987"/>
    </source>
</evidence>
<dbReference type="EMBL" id="BJCL01000008">
    <property type="protein sequence ID" value="GCL64046.1"/>
    <property type="molecule type" value="Genomic_DNA"/>
</dbReference>
<dbReference type="OrthoDB" id="8841229at2"/>
<sequence length="331" mass="34589">MPITRRHVLATSLATAAVLSTAPSLALAQAYPSKPIRIIVPYPAGGATDVATRLLAPRLQDELKQNVIVENKPGASGNLGMQDLVRSQADGHTLLMSLTGMLSINPATFSKAGFTAADVVPIARVSLAPLMLVVPADSPWKTMGDLVAAGKAAGKGGLPYGSTGPGGLSHLASELINGHANGHYTHVPYKGGAPLAQALMTSEVKWGLLGTADARGFIQGGKLKAIGQLRASRSELWPDVATLTEQGYKGGVDFDVWFGLVAPAKTPPAVVQLLNQKVAQIVTEPDFRKRLNELGGVSMTSGNTVEAFNEVLQRELAVLPKTAKDLGLQLD</sequence>
<proteinExistence type="inferred from homology"/>
<dbReference type="PANTHER" id="PTHR42928:SF5">
    <property type="entry name" value="BLR1237 PROTEIN"/>
    <property type="match status" value="1"/>
</dbReference>
<dbReference type="SUPFAM" id="SSF53850">
    <property type="entry name" value="Periplasmic binding protein-like II"/>
    <property type="match status" value="1"/>
</dbReference>
<dbReference type="RefSeq" id="WP_137733787.1">
    <property type="nucleotide sequence ID" value="NZ_BJCL01000008.1"/>
</dbReference>
<dbReference type="PROSITE" id="PS51318">
    <property type="entry name" value="TAT"/>
    <property type="match status" value="1"/>
</dbReference>
<organism evidence="3 4">
    <name type="scientific">Pseudaquabacterium pictum</name>
    <dbReference type="NCBI Taxonomy" id="2315236"/>
    <lineage>
        <taxon>Bacteria</taxon>
        <taxon>Pseudomonadati</taxon>
        <taxon>Pseudomonadota</taxon>
        <taxon>Betaproteobacteria</taxon>
        <taxon>Burkholderiales</taxon>
        <taxon>Sphaerotilaceae</taxon>
        <taxon>Pseudaquabacterium</taxon>
    </lineage>
</organism>
<dbReference type="AlphaFoldDB" id="A0A480ASV7"/>
<evidence type="ECO:0000313" key="4">
    <source>
        <dbReference type="Proteomes" id="UP000301751"/>
    </source>
</evidence>
<evidence type="ECO:0000256" key="2">
    <source>
        <dbReference type="SAM" id="SignalP"/>
    </source>
</evidence>
<feature type="chain" id="PRO_5019852395" description="ABC transporter substrate-binding protein" evidence="2">
    <location>
        <begin position="29"/>
        <end position="331"/>
    </location>
</feature>
<dbReference type="Gene3D" id="3.40.190.10">
    <property type="entry name" value="Periplasmic binding protein-like II"/>
    <property type="match status" value="1"/>
</dbReference>
<evidence type="ECO:0000313" key="3">
    <source>
        <dbReference type="EMBL" id="GCL64046.1"/>
    </source>
</evidence>
<comment type="caution">
    <text evidence="3">The sequence shown here is derived from an EMBL/GenBank/DDBJ whole genome shotgun (WGS) entry which is preliminary data.</text>
</comment>
<gene>
    <name evidence="3" type="ORF">AQPW35_31270</name>
</gene>
<keyword evidence="2" id="KW-0732">Signal</keyword>
<comment type="similarity">
    <text evidence="1">Belongs to the UPF0065 (bug) family.</text>
</comment>
<dbReference type="PIRSF" id="PIRSF017082">
    <property type="entry name" value="YflP"/>
    <property type="match status" value="1"/>
</dbReference>
<dbReference type="Proteomes" id="UP000301751">
    <property type="component" value="Unassembled WGS sequence"/>
</dbReference>
<keyword evidence="4" id="KW-1185">Reference proteome</keyword>
<dbReference type="PANTHER" id="PTHR42928">
    <property type="entry name" value="TRICARBOXYLATE-BINDING PROTEIN"/>
    <property type="match status" value="1"/>
</dbReference>
<dbReference type="InterPro" id="IPR042100">
    <property type="entry name" value="Bug_dom1"/>
</dbReference>